<keyword evidence="1" id="KW-0472">Membrane</keyword>
<dbReference type="PROSITE" id="PS00409">
    <property type="entry name" value="PROKAR_NTER_METHYL"/>
    <property type="match status" value="1"/>
</dbReference>
<evidence type="ECO:0000256" key="1">
    <source>
        <dbReference type="SAM" id="Phobius"/>
    </source>
</evidence>
<feature type="transmembrane region" description="Helical" evidence="1">
    <location>
        <begin position="20"/>
        <end position="38"/>
    </location>
</feature>
<dbReference type="AlphaFoldDB" id="A0A424YAC9"/>
<gene>
    <name evidence="2" type="ORF">D5R97_09940</name>
</gene>
<dbReference type="InterPro" id="IPR045584">
    <property type="entry name" value="Pilin-like"/>
</dbReference>
<accession>A0A424YAC9</accession>
<keyword evidence="1" id="KW-0812">Transmembrane</keyword>
<organism evidence="2 3">
    <name type="scientific">Candidatus Syntrophonatronum acetioxidans</name>
    <dbReference type="NCBI Taxonomy" id="1795816"/>
    <lineage>
        <taxon>Bacteria</taxon>
        <taxon>Bacillati</taxon>
        <taxon>Bacillota</taxon>
        <taxon>Clostridia</taxon>
        <taxon>Eubacteriales</taxon>
        <taxon>Syntrophomonadaceae</taxon>
        <taxon>Candidatus Syntrophonatronum</taxon>
    </lineage>
</organism>
<dbReference type="EMBL" id="QZAA01000281">
    <property type="protein sequence ID" value="RQD73054.1"/>
    <property type="molecule type" value="Genomic_DNA"/>
</dbReference>
<evidence type="ECO:0000313" key="2">
    <source>
        <dbReference type="EMBL" id="RQD73054.1"/>
    </source>
</evidence>
<dbReference type="Pfam" id="PF07963">
    <property type="entry name" value="N_methyl"/>
    <property type="match status" value="1"/>
</dbReference>
<proteinExistence type="predicted"/>
<protein>
    <submittedName>
        <fullName evidence="2">Prepilin-type N-terminal cleavage/methylation domain-containing protein</fullName>
    </submittedName>
</protein>
<dbReference type="SUPFAM" id="SSF54523">
    <property type="entry name" value="Pili subunits"/>
    <property type="match status" value="1"/>
</dbReference>
<dbReference type="Proteomes" id="UP000285138">
    <property type="component" value="Unassembled WGS sequence"/>
</dbReference>
<keyword evidence="1" id="KW-1133">Transmembrane helix</keyword>
<reference evidence="2 3" key="1">
    <citation type="submission" date="2018-08" db="EMBL/GenBank/DDBJ databases">
        <title>The metabolism and importance of syntrophic acetate oxidation coupled to methane or sulfide production in haloalkaline environments.</title>
        <authorList>
            <person name="Timmers P.H.A."/>
            <person name="Vavourakis C.D."/>
            <person name="Sorokin D.Y."/>
            <person name="Sinninghe Damste J.S."/>
            <person name="Muyzer G."/>
            <person name="Stams A.J.M."/>
            <person name="Plugge C.M."/>
        </authorList>
    </citation>
    <scope>NUCLEOTIDE SEQUENCE [LARGE SCALE GENOMIC DNA]</scope>
    <source>
        <strain evidence="2">MSAO_Bac1</strain>
    </source>
</reference>
<evidence type="ECO:0000313" key="3">
    <source>
        <dbReference type="Proteomes" id="UP000285138"/>
    </source>
</evidence>
<comment type="caution">
    <text evidence="2">The sequence shown here is derived from an EMBL/GenBank/DDBJ whole genome shotgun (WGS) entry which is preliminary data.</text>
</comment>
<dbReference type="InterPro" id="IPR012902">
    <property type="entry name" value="N_methyl_site"/>
</dbReference>
<sequence>MERLILRMSKKQEGLTLVELVIVLSLLSIILALGYMYYDFGVQAFERGEHRTIAQKAVRLTADFITSEIRYAKEIEINPEEAPPEGNGDNGYRFIYEEDNSIIYQDEKGSKWTLADRQADDMPYSIYFTSNVPEDVVIFYIIADYATEPDSEGFDMEEEKEKGLYSLETRVQALNIRLYRTYSPEGELIKLNDDGGSVIKYKKPE</sequence>
<dbReference type="NCBIfam" id="TIGR02532">
    <property type="entry name" value="IV_pilin_GFxxxE"/>
    <property type="match status" value="1"/>
</dbReference>
<name>A0A424YAC9_9FIRM</name>